<dbReference type="EMBL" id="CP033065">
    <property type="protein sequence ID" value="AYM86695.1"/>
    <property type="molecule type" value="Genomic_DNA"/>
</dbReference>
<dbReference type="PROSITE" id="PS00318">
    <property type="entry name" value="HMG_COA_REDUCTASE_2"/>
    <property type="match status" value="1"/>
</dbReference>
<dbReference type="RefSeq" id="WP_121637512.1">
    <property type="nucleotide sequence ID" value="NZ_CP033065.1"/>
</dbReference>
<accession>A0AAD0XCN9</accession>
<dbReference type="Gene3D" id="3.50.50.60">
    <property type="entry name" value="FAD/NAD(P)-binding domain"/>
    <property type="match status" value="1"/>
</dbReference>
<protein>
    <submittedName>
        <fullName evidence="3">FAD-dependent oxidoreductase</fullName>
    </submittedName>
</protein>
<keyword evidence="1" id="KW-0560">Oxidoreductase</keyword>
<dbReference type="InterPro" id="IPR023076">
    <property type="entry name" value="HMG_CoA_Rdtase_CS"/>
</dbReference>
<evidence type="ECO:0000259" key="2">
    <source>
        <dbReference type="Pfam" id="PF01266"/>
    </source>
</evidence>
<dbReference type="InterPro" id="IPR006076">
    <property type="entry name" value="FAD-dep_OxRdtase"/>
</dbReference>
<dbReference type="InterPro" id="IPR036188">
    <property type="entry name" value="FAD/NAD-bd_sf"/>
</dbReference>
<proteinExistence type="predicted"/>
<dbReference type="Proteomes" id="UP000279995">
    <property type="component" value="Chromosome I"/>
</dbReference>
<evidence type="ECO:0000313" key="4">
    <source>
        <dbReference type="Proteomes" id="UP000279995"/>
    </source>
</evidence>
<name>A0AAD0XCN9_9GAMM</name>
<dbReference type="AlphaFoldDB" id="A0AAD0XCN9"/>
<gene>
    <name evidence="3" type="ORF">D9T18_08230</name>
</gene>
<dbReference type="SUPFAM" id="SSF51905">
    <property type="entry name" value="FAD/NAD(P)-binding domain"/>
    <property type="match status" value="1"/>
</dbReference>
<reference evidence="3 4" key="1">
    <citation type="submission" date="2018-10" db="EMBL/GenBank/DDBJ databases">
        <title>Complete Genome Sequence and Transcriptomic Profiles of a Marine Bacterium, Pseudoalteromonas agarivorans Hao 2018.</title>
        <authorList>
            <person name="Hao L."/>
        </authorList>
    </citation>
    <scope>NUCLEOTIDE SEQUENCE [LARGE SCALE GENOMIC DNA]</scope>
    <source>
        <strain evidence="3 4">Hao 2018</strain>
    </source>
</reference>
<sequence length="523" mass="58397">MTHPYIKRFAQNTQVTGEPEVKPSAQPKARVGILGGGTAGATIAIRLAALGIHTTIFEKKKSLIDGPPMCHLHAGGNLYREIPDEDCIDLLKQCIDILRLYPYTIDVRPTVFAVPTRDDDSPDDLLPRLNKITNAYKELVEQDPNNKVLGEPDNYYQLYSHEQMIALSKKEQVAEPKTLDEWMIPVAKHLNLNKVKYPLIVVQEYGWNIFRLSASAQLALAQYEHANVLTSTEVKQVKQVEQTSANNQSPTWRIEYQNNQSDSTQTVEVDYLINACGFQTGIVDDMVGVEAKRMVEFKASYITHWQGAGGQIPEIIIYGNRGTPEGMAQLTPYPNGYYQIHGMTNSITLFNDGLADTNEHSAQPQLPAKYLNYINNGWDQQVLKARSQKAIDYVAEFVPAFKNANTQNNALFGGQQIPGEDDTLRVADVSLYSHISYARAENVKASSTLIAADEIVAEFTKLGLISDDAHINEHRTHHQWTYLQQHNHADITKVAQLLAKERGFPTDMATINNCITTSGITSN</sequence>
<evidence type="ECO:0000256" key="1">
    <source>
        <dbReference type="ARBA" id="ARBA00023002"/>
    </source>
</evidence>
<feature type="domain" description="FAD dependent oxidoreductase" evidence="2">
    <location>
        <begin position="31"/>
        <end position="401"/>
    </location>
</feature>
<organism evidence="3 4">
    <name type="scientific">Pseudoalteromonas agarivorans</name>
    <dbReference type="NCBI Taxonomy" id="176102"/>
    <lineage>
        <taxon>Bacteria</taxon>
        <taxon>Pseudomonadati</taxon>
        <taxon>Pseudomonadota</taxon>
        <taxon>Gammaproteobacteria</taxon>
        <taxon>Alteromonadales</taxon>
        <taxon>Pseudoalteromonadaceae</taxon>
        <taxon>Pseudoalteromonas</taxon>
    </lineage>
</organism>
<evidence type="ECO:0000313" key="3">
    <source>
        <dbReference type="EMBL" id="AYM86695.1"/>
    </source>
</evidence>
<dbReference type="Pfam" id="PF01266">
    <property type="entry name" value="DAO"/>
    <property type="match status" value="1"/>
</dbReference>
<dbReference type="GO" id="GO:0004420">
    <property type="term" value="F:hydroxymethylglutaryl-CoA reductase (NADPH) activity"/>
    <property type="evidence" value="ECO:0007669"/>
    <property type="project" value="InterPro"/>
</dbReference>